<evidence type="ECO:0000259" key="10">
    <source>
        <dbReference type="Pfam" id="PF00251"/>
    </source>
</evidence>
<dbReference type="SMART" id="SM00640">
    <property type="entry name" value="Glyco_32"/>
    <property type="match status" value="1"/>
</dbReference>
<feature type="domain" description="Glycosyl hydrolase family 32 C-terminal" evidence="11">
    <location>
        <begin position="353"/>
        <end position="491"/>
    </location>
</feature>
<dbReference type="PROSITE" id="PS00609">
    <property type="entry name" value="GLYCOSYL_HYDROL_F32"/>
    <property type="match status" value="1"/>
</dbReference>
<protein>
    <recommendedName>
        <fullName evidence="4 8">Sucrose-6-phosphate hydrolase</fullName>
        <ecNumber evidence="3 8">3.2.1.26</ecNumber>
    </recommendedName>
    <alternativeName>
        <fullName evidence="7 9">Invertase</fullName>
    </alternativeName>
</protein>
<dbReference type="STRING" id="1236970.JCM9140_2929"/>
<dbReference type="SUPFAM" id="SSF75005">
    <property type="entry name" value="Arabinanase/levansucrase/invertase"/>
    <property type="match status" value="1"/>
</dbReference>
<dbReference type="GO" id="GO:0004564">
    <property type="term" value="F:beta-fructofuranosidase activity"/>
    <property type="evidence" value="ECO:0007669"/>
    <property type="project" value="UniProtKB-EC"/>
</dbReference>
<dbReference type="GO" id="GO:0005737">
    <property type="term" value="C:cytoplasm"/>
    <property type="evidence" value="ECO:0007669"/>
    <property type="project" value="UniProtKB-SubCell"/>
</dbReference>
<gene>
    <name evidence="12" type="ORF">JCM9140_2929</name>
</gene>
<evidence type="ECO:0000313" key="13">
    <source>
        <dbReference type="Proteomes" id="UP000018890"/>
    </source>
</evidence>
<dbReference type="AlphaFoldDB" id="W4Q4B2"/>
<comment type="function">
    <text evidence="9">Enables the bacterium to metabolize sucrose as a sole carbon source.</text>
</comment>
<keyword evidence="6 8" id="KW-0326">Glycosidase</keyword>
<keyword evidence="5 8" id="KW-0378">Hydrolase</keyword>
<evidence type="ECO:0000313" key="12">
    <source>
        <dbReference type="EMBL" id="GAE26827.1"/>
    </source>
</evidence>
<name>W4Q4B2_9BACI</name>
<keyword evidence="9" id="KW-0963">Cytoplasm</keyword>
<comment type="pathway">
    <text evidence="1 9">Glycan biosynthesis; sucrose metabolism.</text>
</comment>
<dbReference type="SUPFAM" id="SSF49899">
    <property type="entry name" value="Concanavalin A-like lectins/glucanases"/>
    <property type="match status" value="1"/>
</dbReference>
<accession>W4Q4B2</accession>
<dbReference type="InterPro" id="IPR023296">
    <property type="entry name" value="Glyco_hydro_beta-prop_sf"/>
</dbReference>
<reference evidence="12" key="1">
    <citation type="journal article" date="2014" name="Genome Announc.">
        <title>Draft Genome Sequences of Three Alkaliphilic Bacillus Strains, Bacillus wakoensis JCM 9140T, Bacillus akibai JCM 9157T, and Bacillus hemicellulosilyticus JCM 9152T.</title>
        <authorList>
            <person name="Yuki M."/>
            <person name="Oshima K."/>
            <person name="Suda W."/>
            <person name="Oshida Y."/>
            <person name="Kitamura K."/>
            <person name="Iida T."/>
            <person name="Hattori M."/>
            <person name="Ohkuma M."/>
        </authorList>
    </citation>
    <scope>NUCLEOTIDE SEQUENCE [LARGE SCALE GENOMIC DNA]</scope>
    <source>
        <strain evidence="12">JCM 9140</strain>
    </source>
</reference>
<keyword evidence="9" id="KW-0119">Carbohydrate metabolism</keyword>
<evidence type="ECO:0000256" key="4">
    <source>
        <dbReference type="ARBA" id="ARBA00019623"/>
    </source>
</evidence>
<evidence type="ECO:0000259" key="11">
    <source>
        <dbReference type="Pfam" id="PF08244"/>
    </source>
</evidence>
<dbReference type="Proteomes" id="UP000018890">
    <property type="component" value="Unassembled WGS sequence"/>
</dbReference>
<dbReference type="Gene3D" id="2.60.120.560">
    <property type="entry name" value="Exo-inulinase, domain 1"/>
    <property type="match status" value="1"/>
</dbReference>
<dbReference type="EMBL" id="BAUT01000033">
    <property type="protein sequence ID" value="GAE26827.1"/>
    <property type="molecule type" value="Genomic_DNA"/>
</dbReference>
<dbReference type="Gene3D" id="2.115.10.20">
    <property type="entry name" value="Glycosyl hydrolase domain, family 43"/>
    <property type="match status" value="1"/>
</dbReference>
<dbReference type="InterPro" id="IPR001362">
    <property type="entry name" value="Glyco_hydro_32"/>
</dbReference>
<keyword evidence="13" id="KW-1185">Reference proteome</keyword>
<proteinExistence type="inferred from homology"/>
<dbReference type="GO" id="GO:0005985">
    <property type="term" value="P:sucrose metabolic process"/>
    <property type="evidence" value="ECO:0007669"/>
    <property type="project" value="UniProtKB-UniPathway"/>
</dbReference>
<organism evidence="12 13">
    <name type="scientific">Halalkalibacter wakoensis JCM 9140</name>
    <dbReference type="NCBI Taxonomy" id="1236970"/>
    <lineage>
        <taxon>Bacteria</taxon>
        <taxon>Bacillati</taxon>
        <taxon>Bacillota</taxon>
        <taxon>Bacilli</taxon>
        <taxon>Bacillales</taxon>
        <taxon>Bacillaceae</taxon>
        <taxon>Halalkalibacter</taxon>
    </lineage>
</organism>
<dbReference type="Pfam" id="PF08244">
    <property type="entry name" value="Glyco_hydro_32C"/>
    <property type="match status" value="1"/>
</dbReference>
<dbReference type="Pfam" id="PF00251">
    <property type="entry name" value="Glyco_hydro_32N"/>
    <property type="match status" value="1"/>
</dbReference>
<dbReference type="PANTHER" id="PTHR43101:SF1">
    <property type="entry name" value="BETA-FRUCTOSIDASE"/>
    <property type="match status" value="1"/>
</dbReference>
<evidence type="ECO:0000256" key="6">
    <source>
        <dbReference type="ARBA" id="ARBA00023295"/>
    </source>
</evidence>
<dbReference type="InterPro" id="IPR013320">
    <property type="entry name" value="ConA-like_dom_sf"/>
</dbReference>
<comment type="subcellular location">
    <subcellularLocation>
        <location evidence="9">Cytoplasm</location>
    </subcellularLocation>
</comment>
<dbReference type="InterPro" id="IPR018053">
    <property type="entry name" value="Glyco_hydro_32_AS"/>
</dbReference>
<evidence type="ECO:0000256" key="2">
    <source>
        <dbReference type="ARBA" id="ARBA00009902"/>
    </source>
</evidence>
<dbReference type="RefSeq" id="WP_276563934.1">
    <property type="nucleotide sequence ID" value="NZ_BAUT01000033.1"/>
</dbReference>
<comment type="similarity">
    <text evidence="2 8">Belongs to the glycosyl hydrolase 32 family.</text>
</comment>
<evidence type="ECO:0000256" key="5">
    <source>
        <dbReference type="ARBA" id="ARBA00022801"/>
    </source>
</evidence>
<comment type="caution">
    <text evidence="12">The sequence shown here is derived from an EMBL/GenBank/DDBJ whole genome shotgun (WGS) entry which is preliminary data.</text>
</comment>
<evidence type="ECO:0000256" key="7">
    <source>
        <dbReference type="ARBA" id="ARBA00033367"/>
    </source>
</evidence>
<dbReference type="PANTHER" id="PTHR43101">
    <property type="entry name" value="BETA-FRUCTOSIDASE"/>
    <property type="match status" value="1"/>
</dbReference>
<dbReference type="NCBIfam" id="TIGR01322">
    <property type="entry name" value="scrB_fam"/>
    <property type="match status" value="1"/>
</dbReference>
<evidence type="ECO:0000256" key="8">
    <source>
        <dbReference type="RuleBase" id="RU362110"/>
    </source>
</evidence>
<evidence type="ECO:0000256" key="9">
    <source>
        <dbReference type="RuleBase" id="RU365015"/>
    </source>
</evidence>
<evidence type="ECO:0000256" key="3">
    <source>
        <dbReference type="ARBA" id="ARBA00012758"/>
    </source>
</evidence>
<dbReference type="EC" id="3.2.1.26" evidence="3 8"/>
<feature type="domain" description="Glycosyl hydrolase family 32 N-terminal" evidence="10">
    <location>
        <begin position="45"/>
        <end position="350"/>
    </location>
</feature>
<dbReference type="InterPro" id="IPR006232">
    <property type="entry name" value="Suc6P_hydrolase"/>
</dbReference>
<sequence length="494" mass="57036">MVSRNETKGARIMSDLDQQLRKQAYEEVNKQKEVVESDPYRLAYHVMPPVGLLNDPNGFIQYDGVYHLFYQWNPFKTEHGAKFWGHYTSKDLVHWEHQDITLTPSDWFDKNGCYSGSAIEHDGKMYLFYTGNVKDENNNRETYQVMVESKDGVHFEKKGVVVHLPEGYTPHFRDPKVWKHEEFFYMIIGAQSHDETGKAVLLRSDDLENWEHLGAIAGAHVGPFEDFGYMWECPDLFELNGQDVLVFSPQGLEPNGIYYQNLYQAGYVVGNVDYDSVQYKHGDFVELDRGFEFYAPQTTEDDKGRRIMIGWLGLPEEREDAHPTIEHKWIHAMTLPRELKLIDGKVYQLPVEELEQLRGEGVKHEAVELGEKAQALEGVEGDVLEINVETLETVTNEITIHIRNHANLVYNPIDKLFKLDRISYVDGETVEERFCHLQQLKSVRIFLDTSSIEVFINGGEEVFTARIYPDVNENGISFAAEGEEKVTIEAWKLK</sequence>
<dbReference type="InterPro" id="IPR051214">
    <property type="entry name" value="GH32_Enzymes"/>
</dbReference>
<dbReference type="InterPro" id="IPR013148">
    <property type="entry name" value="Glyco_hydro_32_N"/>
</dbReference>
<evidence type="ECO:0000256" key="1">
    <source>
        <dbReference type="ARBA" id="ARBA00004914"/>
    </source>
</evidence>
<dbReference type="CDD" id="cd18623">
    <property type="entry name" value="GH32_ScrB-like"/>
    <property type="match status" value="1"/>
</dbReference>
<comment type="catalytic activity">
    <reaction evidence="8">
        <text>Hydrolysis of terminal non-reducing beta-D-fructofuranoside residues in beta-D-fructofuranosides.</text>
        <dbReference type="EC" id="3.2.1.26"/>
    </reaction>
</comment>
<dbReference type="UniPathway" id="UPA00238"/>
<dbReference type="InterPro" id="IPR013189">
    <property type="entry name" value="Glyco_hydro_32_C"/>
</dbReference>